<dbReference type="RefSeq" id="WP_183353603.1">
    <property type="nucleotide sequence ID" value="NZ_BLXX01000002.1"/>
</dbReference>
<dbReference type="Pfam" id="PF01381">
    <property type="entry name" value="HTH_3"/>
    <property type="match status" value="1"/>
</dbReference>
<dbReference type="GO" id="GO:0003677">
    <property type="term" value="F:DNA binding"/>
    <property type="evidence" value="ECO:0007669"/>
    <property type="project" value="UniProtKB-KW"/>
</dbReference>
<dbReference type="Gene3D" id="1.10.260.40">
    <property type="entry name" value="lambda repressor-like DNA-binding domains"/>
    <property type="match status" value="1"/>
</dbReference>
<protein>
    <recommendedName>
        <fullName evidence="2">HTH cro/C1-type domain-containing protein</fullName>
    </recommendedName>
</protein>
<dbReference type="InterPro" id="IPR010982">
    <property type="entry name" value="Lambda_DNA-bd_dom_sf"/>
</dbReference>
<dbReference type="EMBL" id="BLXX01000002">
    <property type="protein sequence ID" value="GFO58754.1"/>
    <property type="molecule type" value="Genomic_DNA"/>
</dbReference>
<dbReference type="PROSITE" id="PS50943">
    <property type="entry name" value="HTH_CROC1"/>
    <property type="match status" value="1"/>
</dbReference>
<evidence type="ECO:0000313" key="3">
    <source>
        <dbReference type="EMBL" id="GFO58754.1"/>
    </source>
</evidence>
<reference evidence="4" key="1">
    <citation type="submission" date="2020-06" db="EMBL/GenBank/DDBJ databases">
        <title>Draft genomic sequence of Geomonas sp. Red330.</title>
        <authorList>
            <person name="Itoh H."/>
            <person name="Zhenxing X."/>
            <person name="Ushijima N."/>
            <person name="Masuda Y."/>
            <person name="Shiratori Y."/>
            <person name="Senoo K."/>
        </authorList>
    </citation>
    <scope>NUCLEOTIDE SEQUENCE [LARGE SCALE GENOMIC DNA]</scope>
    <source>
        <strain evidence="4">Red330</strain>
    </source>
</reference>
<name>A0A6V8MFT7_9BACT</name>
<evidence type="ECO:0000313" key="4">
    <source>
        <dbReference type="Proteomes" id="UP000556026"/>
    </source>
</evidence>
<feature type="domain" description="HTH cro/C1-type" evidence="2">
    <location>
        <begin position="12"/>
        <end position="66"/>
    </location>
</feature>
<dbReference type="InterPro" id="IPR050807">
    <property type="entry name" value="TransReg_Diox_bact_type"/>
</dbReference>
<accession>A0A6V8MFT7</accession>
<sequence length="106" mass="12020">MGMKRALLGARIKELRRRVGMSQDQLAERVGIEGKYISRIEVGRRSPSLETLEKIADSLDVEMKELFDFSHHSPEVASPRGIERALEGATKEELTLIFKLIEAVRK</sequence>
<dbReference type="SUPFAM" id="SSF47413">
    <property type="entry name" value="lambda repressor-like DNA-binding domains"/>
    <property type="match status" value="1"/>
</dbReference>
<dbReference type="CDD" id="cd00093">
    <property type="entry name" value="HTH_XRE"/>
    <property type="match status" value="1"/>
</dbReference>
<dbReference type="AlphaFoldDB" id="A0A6V8MFT7"/>
<dbReference type="GO" id="GO:0005829">
    <property type="term" value="C:cytosol"/>
    <property type="evidence" value="ECO:0007669"/>
    <property type="project" value="TreeGrafter"/>
</dbReference>
<dbReference type="PANTHER" id="PTHR46797:SF1">
    <property type="entry name" value="METHYLPHOSPHONATE SYNTHASE"/>
    <property type="match status" value="1"/>
</dbReference>
<evidence type="ECO:0000259" key="2">
    <source>
        <dbReference type="PROSITE" id="PS50943"/>
    </source>
</evidence>
<evidence type="ECO:0000256" key="1">
    <source>
        <dbReference type="ARBA" id="ARBA00023125"/>
    </source>
</evidence>
<dbReference type="InterPro" id="IPR001387">
    <property type="entry name" value="Cro/C1-type_HTH"/>
</dbReference>
<dbReference type="Proteomes" id="UP000556026">
    <property type="component" value="Unassembled WGS sequence"/>
</dbReference>
<comment type="caution">
    <text evidence="3">The sequence shown here is derived from an EMBL/GenBank/DDBJ whole genome shotgun (WGS) entry which is preliminary data.</text>
</comment>
<dbReference type="GO" id="GO:0003700">
    <property type="term" value="F:DNA-binding transcription factor activity"/>
    <property type="evidence" value="ECO:0007669"/>
    <property type="project" value="TreeGrafter"/>
</dbReference>
<proteinExistence type="predicted"/>
<organism evidence="3 4">
    <name type="scientific">Geomonas silvestris</name>
    <dbReference type="NCBI Taxonomy" id="2740184"/>
    <lineage>
        <taxon>Bacteria</taxon>
        <taxon>Pseudomonadati</taxon>
        <taxon>Thermodesulfobacteriota</taxon>
        <taxon>Desulfuromonadia</taxon>
        <taxon>Geobacterales</taxon>
        <taxon>Geobacteraceae</taxon>
        <taxon>Geomonas</taxon>
    </lineage>
</organism>
<dbReference type="PANTHER" id="PTHR46797">
    <property type="entry name" value="HTH-TYPE TRANSCRIPTIONAL REGULATOR"/>
    <property type="match status" value="1"/>
</dbReference>
<dbReference type="SMART" id="SM00530">
    <property type="entry name" value="HTH_XRE"/>
    <property type="match status" value="1"/>
</dbReference>
<keyword evidence="4" id="KW-1185">Reference proteome</keyword>
<keyword evidence="1" id="KW-0238">DNA-binding</keyword>
<gene>
    <name evidence="3" type="ORF">GMST_10790</name>
</gene>